<feature type="transmembrane region" description="Helical" evidence="6">
    <location>
        <begin position="76"/>
        <end position="93"/>
    </location>
</feature>
<dbReference type="EMBL" id="QZMU01000001">
    <property type="protein sequence ID" value="RRQ21227.1"/>
    <property type="molecule type" value="Genomic_DNA"/>
</dbReference>
<comment type="subunit">
    <text evidence="6">Component of the lipopolysaccharide transport and assembly complex. Interacts with LptA and the LptBFG transporter complex.</text>
</comment>
<dbReference type="HAMAP" id="MF_01915">
    <property type="entry name" value="LPS_assembly_LptC"/>
    <property type="match status" value="1"/>
</dbReference>
<dbReference type="Proteomes" id="UP000287798">
    <property type="component" value="Unassembled WGS sequence"/>
</dbReference>
<comment type="function">
    <text evidence="6">Involved in the assembly of lipopolysaccharide (LPS). Required for the translocation of LPS from the inner membrane to the outer membrane. Facilitates the transfer of LPS from the inner membrane to the periplasmic protein LptA. Could be a docking site for LptA.</text>
</comment>
<accession>A0A426QHJ6</accession>
<dbReference type="Pfam" id="PF06835">
    <property type="entry name" value="LptC"/>
    <property type="match status" value="1"/>
</dbReference>
<evidence type="ECO:0000313" key="9">
    <source>
        <dbReference type="Proteomes" id="UP000287798"/>
    </source>
</evidence>
<keyword evidence="5 6" id="KW-0472">Membrane</keyword>
<comment type="subcellular location">
    <subcellularLocation>
        <location evidence="6">Cell inner membrane</location>
        <topology evidence="6">Single-pass membrane protein</topology>
    </subcellularLocation>
</comment>
<dbReference type="NCBIfam" id="TIGR04409">
    <property type="entry name" value="LptC_YrbK"/>
    <property type="match status" value="1"/>
</dbReference>
<evidence type="ECO:0000313" key="8">
    <source>
        <dbReference type="EMBL" id="RRQ21227.1"/>
    </source>
</evidence>
<dbReference type="GO" id="GO:0005886">
    <property type="term" value="C:plasma membrane"/>
    <property type="evidence" value="ECO:0007669"/>
    <property type="project" value="UniProtKB-SubCell"/>
</dbReference>
<reference evidence="8 9" key="1">
    <citation type="journal article" date="2010" name="Int. J. Syst. Evol. Microbiol.">
        <title>Thiohalobacter thiocyanaticus gen. nov., sp. nov., a moderately halophilic, sulfur-oxidizing gammaproteobacterium from hypersaline lakes, that utilizes thiocyanate.</title>
        <authorList>
            <person name="Sorokin D.Y."/>
            <person name="Kovaleva O.L."/>
            <person name="Tourova T.P."/>
            <person name="Muyzer G."/>
        </authorList>
    </citation>
    <scope>NUCLEOTIDE SEQUENCE [LARGE SCALE GENOMIC DNA]</scope>
    <source>
        <strain evidence="8 9">Hrh1</strain>
    </source>
</reference>
<dbReference type="InterPro" id="IPR010664">
    <property type="entry name" value="LipoPS_assembly_LptC-rel"/>
</dbReference>
<evidence type="ECO:0000256" key="5">
    <source>
        <dbReference type="ARBA" id="ARBA00023136"/>
    </source>
</evidence>
<evidence type="ECO:0000256" key="6">
    <source>
        <dbReference type="HAMAP-Rule" id="MF_01915"/>
    </source>
</evidence>
<evidence type="ECO:0000256" key="3">
    <source>
        <dbReference type="ARBA" id="ARBA00022692"/>
    </source>
</evidence>
<keyword evidence="3 6" id="KW-0812">Transmembrane</keyword>
<proteinExistence type="inferred from homology"/>
<keyword evidence="9" id="KW-1185">Reference proteome</keyword>
<organism evidence="8 9">
    <name type="scientific">Thiohalobacter thiocyanaticus</name>
    <dbReference type="NCBI Taxonomy" id="585455"/>
    <lineage>
        <taxon>Bacteria</taxon>
        <taxon>Pseudomonadati</taxon>
        <taxon>Pseudomonadota</taxon>
        <taxon>Gammaproteobacteria</taxon>
        <taxon>Thiohalobacterales</taxon>
        <taxon>Thiohalobacteraceae</taxon>
        <taxon>Thiohalobacter</taxon>
    </lineage>
</organism>
<evidence type="ECO:0000256" key="7">
    <source>
        <dbReference type="SAM" id="MobiDB-lite"/>
    </source>
</evidence>
<evidence type="ECO:0000256" key="2">
    <source>
        <dbReference type="ARBA" id="ARBA00022519"/>
    </source>
</evidence>
<comment type="similarity">
    <text evidence="6">Belongs to the LptC family.</text>
</comment>
<dbReference type="Gene3D" id="2.60.450.10">
    <property type="entry name" value="Lipopolysaccharide (LPS) transport protein A like domain"/>
    <property type="match status" value="1"/>
</dbReference>
<sequence>MRLCRRRCGGSAHHEPGRPGHRRAGRPSLRQEACPLDHPQRRRTRCGARCVRAADRSPRQARTGTGKLSLIRQRHWPALLLLALFAGLSGWIYQQATRGDAPETASAARHPDAFATGAVLSQFNAEGVLEYRLWADRMEHFPHDDSTELSRPYGELYRIDAPPWRIRARHGWVASEGEEIRLRGEVEIQRDGSPANRPVEAWSDSLDLWPERDYAATDDKITYITTDLRVEAVGMRARLDTGELELLSRVRGLHTPARTTR</sequence>
<dbReference type="GO" id="GO:0015221">
    <property type="term" value="F:lipopolysaccharide transmembrane transporter activity"/>
    <property type="evidence" value="ECO:0007669"/>
    <property type="project" value="InterPro"/>
</dbReference>
<keyword evidence="4 6" id="KW-1133">Transmembrane helix</keyword>
<keyword evidence="1 6" id="KW-1003">Cell membrane</keyword>
<dbReference type="GO" id="GO:0030288">
    <property type="term" value="C:outer membrane-bounded periplasmic space"/>
    <property type="evidence" value="ECO:0007669"/>
    <property type="project" value="TreeGrafter"/>
</dbReference>
<dbReference type="PANTHER" id="PTHR37481">
    <property type="entry name" value="LIPOPOLYSACCHARIDE EXPORT SYSTEM PROTEIN LPTC"/>
    <property type="match status" value="1"/>
</dbReference>
<keyword evidence="2 6" id="KW-0997">Cell inner membrane</keyword>
<dbReference type="InterPro" id="IPR026265">
    <property type="entry name" value="LptC"/>
</dbReference>
<evidence type="ECO:0000256" key="1">
    <source>
        <dbReference type="ARBA" id="ARBA00022475"/>
    </source>
</evidence>
<evidence type="ECO:0000256" key="4">
    <source>
        <dbReference type="ARBA" id="ARBA00022989"/>
    </source>
</evidence>
<dbReference type="GO" id="GO:0017089">
    <property type="term" value="F:glycolipid transfer activity"/>
    <property type="evidence" value="ECO:0007669"/>
    <property type="project" value="TreeGrafter"/>
</dbReference>
<feature type="region of interest" description="Disordered" evidence="7">
    <location>
        <begin position="8"/>
        <end position="30"/>
    </location>
</feature>
<gene>
    <name evidence="6 8" type="primary">lptC</name>
    <name evidence="8" type="ORF">D6C00_04175</name>
</gene>
<dbReference type="GO" id="GO:0043165">
    <property type="term" value="P:Gram-negative-bacterium-type cell outer membrane assembly"/>
    <property type="evidence" value="ECO:0007669"/>
    <property type="project" value="UniProtKB-UniRule"/>
</dbReference>
<dbReference type="AlphaFoldDB" id="A0A426QHJ6"/>
<dbReference type="PANTHER" id="PTHR37481:SF1">
    <property type="entry name" value="LIPOPOLYSACCHARIDE EXPORT SYSTEM PROTEIN LPTC"/>
    <property type="match status" value="1"/>
</dbReference>
<name>A0A426QHJ6_9GAMM</name>
<comment type="caution">
    <text evidence="8">The sequence shown here is derived from an EMBL/GenBank/DDBJ whole genome shotgun (WGS) entry which is preliminary data.</text>
</comment>
<dbReference type="InterPro" id="IPR052363">
    <property type="entry name" value="LPS_export_LptC"/>
</dbReference>
<protein>
    <recommendedName>
        <fullName evidence="6">Lipopolysaccharide export system protein LptC</fullName>
    </recommendedName>
</protein>